<dbReference type="PROSITE" id="PS50920">
    <property type="entry name" value="SOLCAR"/>
    <property type="match status" value="3"/>
</dbReference>
<dbReference type="Pfam" id="PF00153">
    <property type="entry name" value="Mito_carr"/>
    <property type="match status" value="3"/>
</dbReference>
<evidence type="ECO:0000256" key="8">
    <source>
        <dbReference type="RuleBase" id="RU000488"/>
    </source>
</evidence>
<dbReference type="InterPro" id="IPR018108">
    <property type="entry name" value="MCP_transmembrane"/>
</dbReference>
<dbReference type="GeneID" id="101241279"/>
<evidence type="ECO:0000256" key="4">
    <source>
        <dbReference type="ARBA" id="ARBA00022692"/>
    </source>
</evidence>
<feature type="repeat" description="Solcar" evidence="7">
    <location>
        <begin position="112"/>
        <end position="195"/>
    </location>
</feature>
<dbReference type="PRINTS" id="PR00926">
    <property type="entry name" value="MITOCARRIER"/>
</dbReference>
<evidence type="ECO:0000313" key="10">
    <source>
        <dbReference type="RefSeq" id="XP_065647081.1"/>
    </source>
</evidence>
<dbReference type="PANTHER" id="PTHR24089">
    <property type="entry name" value="SOLUTE CARRIER FAMILY 25"/>
    <property type="match status" value="1"/>
</dbReference>
<evidence type="ECO:0000256" key="5">
    <source>
        <dbReference type="ARBA" id="ARBA00022737"/>
    </source>
</evidence>
<gene>
    <name evidence="10" type="primary">LOC101241279</name>
</gene>
<feature type="repeat" description="Solcar" evidence="7">
    <location>
        <begin position="205"/>
        <end position="294"/>
    </location>
</feature>
<dbReference type="SUPFAM" id="SSF103506">
    <property type="entry name" value="Mitochondrial carrier"/>
    <property type="match status" value="1"/>
</dbReference>
<dbReference type="Proteomes" id="UP001652625">
    <property type="component" value="Chromosome 02"/>
</dbReference>
<sequence>MGENLDLKKFKPIHYTIAGATSGALTRIISQPLDVLKIRFQIKSAKIENVNSNGLIRTVKLIYLNEGLFAFWKGHVPAQALSITFGSFMFTSYEILHSSRFLSEITVYPSALDFLCGGLAGMFASTACQPFDVIRTRVVAQDKAFKVKRILLSSSATLYKENGTKGFFRGLLPTLLAIFPYNGINFALYGSFKRAWLLLSIENKETNVSRLCCGALSGLGSKLILLPFDTVKKHLQVQGLNDYTNEYKGMFHCFKCLVKKKGFMILYSGTFPAVLKSVVVVATSFGFYELICDMLNYIDP</sequence>
<name>A0ABM4BDQ1_HYDVU</name>
<keyword evidence="4 7" id="KW-0812">Transmembrane</keyword>
<feature type="repeat" description="Solcar" evidence="7">
    <location>
        <begin position="10"/>
        <end position="99"/>
    </location>
</feature>
<evidence type="ECO:0000256" key="7">
    <source>
        <dbReference type="PROSITE-ProRule" id="PRU00282"/>
    </source>
</evidence>
<evidence type="ECO:0000256" key="1">
    <source>
        <dbReference type="ARBA" id="ARBA00004141"/>
    </source>
</evidence>
<evidence type="ECO:0000313" key="9">
    <source>
        <dbReference type="Proteomes" id="UP001652625"/>
    </source>
</evidence>
<accession>A0ABM4BDQ1</accession>
<dbReference type="InterPro" id="IPR023395">
    <property type="entry name" value="MCP_dom_sf"/>
</dbReference>
<keyword evidence="6 7" id="KW-0472">Membrane</keyword>
<protein>
    <submittedName>
        <fullName evidence="10">Mitochondrial thiamine pyrophosphate carrier isoform X2</fullName>
    </submittedName>
</protein>
<dbReference type="InterPro" id="IPR002067">
    <property type="entry name" value="MCP"/>
</dbReference>
<keyword evidence="3 8" id="KW-0813">Transport</keyword>
<evidence type="ECO:0000256" key="3">
    <source>
        <dbReference type="ARBA" id="ARBA00022448"/>
    </source>
</evidence>
<reference evidence="10" key="2">
    <citation type="submission" date="2025-08" db="UniProtKB">
        <authorList>
            <consortium name="RefSeq"/>
        </authorList>
    </citation>
    <scope>IDENTIFICATION</scope>
</reference>
<keyword evidence="5" id="KW-0677">Repeat</keyword>
<comment type="similarity">
    <text evidence="2 8">Belongs to the mitochondrial carrier (TC 2.A.29) family.</text>
</comment>
<evidence type="ECO:0000256" key="2">
    <source>
        <dbReference type="ARBA" id="ARBA00006375"/>
    </source>
</evidence>
<reference evidence="9" key="1">
    <citation type="submission" date="2025-05" db="UniProtKB">
        <authorList>
            <consortium name="RefSeq"/>
        </authorList>
    </citation>
    <scope>NUCLEOTIDE SEQUENCE [LARGE SCALE GENOMIC DNA]</scope>
</reference>
<dbReference type="RefSeq" id="XP_065647081.1">
    <property type="nucleotide sequence ID" value="XM_065791009.1"/>
</dbReference>
<proteinExistence type="inferred from homology"/>
<keyword evidence="9" id="KW-1185">Reference proteome</keyword>
<dbReference type="Gene3D" id="1.50.40.10">
    <property type="entry name" value="Mitochondrial carrier domain"/>
    <property type="match status" value="1"/>
</dbReference>
<organism evidence="9 10">
    <name type="scientific">Hydra vulgaris</name>
    <name type="common">Hydra</name>
    <name type="synonym">Hydra attenuata</name>
    <dbReference type="NCBI Taxonomy" id="6087"/>
    <lineage>
        <taxon>Eukaryota</taxon>
        <taxon>Metazoa</taxon>
        <taxon>Cnidaria</taxon>
        <taxon>Hydrozoa</taxon>
        <taxon>Hydroidolina</taxon>
        <taxon>Anthoathecata</taxon>
        <taxon>Aplanulata</taxon>
        <taxon>Hydridae</taxon>
        <taxon>Hydra</taxon>
    </lineage>
</organism>
<comment type="subcellular location">
    <subcellularLocation>
        <location evidence="1">Membrane</location>
        <topology evidence="1">Multi-pass membrane protein</topology>
    </subcellularLocation>
</comment>
<evidence type="ECO:0000256" key="6">
    <source>
        <dbReference type="ARBA" id="ARBA00023136"/>
    </source>
</evidence>